<name>A0A370IE96_9NOCA</name>
<accession>A0A370IE96</accession>
<gene>
    <name evidence="1" type="ORF">DFR76_102852</name>
</gene>
<evidence type="ECO:0000313" key="1">
    <source>
        <dbReference type="EMBL" id="RDI68451.1"/>
    </source>
</evidence>
<keyword evidence="2" id="KW-1185">Reference proteome</keyword>
<dbReference type="InterPro" id="IPR036388">
    <property type="entry name" value="WH-like_DNA-bd_sf"/>
</dbReference>
<comment type="caution">
    <text evidence="1">The sequence shown here is derived from an EMBL/GenBank/DDBJ whole genome shotgun (WGS) entry which is preliminary data.</text>
</comment>
<dbReference type="Proteomes" id="UP000254869">
    <property type="component" value="Unassembled WGS sequence"/>
</dbReference>
<organism evidence="1 2">
    <name type="scientific">Nocardia pseudobrasiliensis</name>
    <dbReference type="NCBI Taxonomy" id="45979"/>
    <lineage>
        <taxon>Bacteria</taxon>
        <taxon>Bacillati</taxon>
        <taxon>Actinomycetota</taxon>
        <taxon>Actinomycetes</taxon>
        <taxon>Mycobacteriales</taxon>
        <taxon>Nocardiaceae</taxon>
        <taxon>Nocardia</taxon>
    </lineage>
</organism>
<sequence>MPAKFDAATRAKAVRLVLDHRENYPTECAAIKAVSSRLGMTAEA</sequence>
<reference evidence="1 2" key="1">
    <citation type="submission" date="2018-07" db="EMBL/GenBank/DDBJ databases">
        <title>Genomic Encyclopedia of Type Strains, Phase IV (KMG-IV): sequencing the most valuable type-strain genomes for metagenomic binning, comparative biology and taxonomic classification.</title>
        <authorList>
            <person name="Goeker M."/>
        </authorList>
    </citation>
    <scope>NUCLEOTIDE SEQUENCE [LARGE SCALE GENOMIC DNA]</scope>
    <source>
        <strain evidence="1 2">DSM 44290</strain>
    </source>
</reference>
<dbReference type="Gene3D" id="1.10.10.10">
    <property type="entry name" value="Winged helix-like DNA-binding domain superfamily/Winged helix DNA-binding domain"/>
    <property type="match status" value="1"/>
</dbReference>
<proteinExistence type="predicted"/>
<dbReference type="EMBL" id="QQBC01000002">
    <property type="protein sequence ID" value="RDI68451.1"/>
    <property type="molecule type" value="Genomic_DNA"/>
</dbReference>
<protein>
    <recommendedName>
        <fullName evidence="3">Transposase</fullName>
    </recommendedName>
</protein>
<evidence type="ECO:0000313" key="2">
    <source>
        <dbReference type="Proteomes" id="UP000254869"/>
    </source>
</evidence>
<evidence type="ECO:0008006" key="3">
    <source>
        <dbReference type="Google" id="ProtNLM"/>
    </source>
</evidence>
<dbReference type="AlphaFoldDB" id="A0A370IE96"/>